<proteinExistence type="predicted"/>
<dbReference type="Proteomes" id="UP000019376">
    <property type="component" value="Unassembled WGS sequence"/>
</dbReference>
<keyword evidence="2" id="KW-1185">Reference proteome</keyword>
<name>S7Z7P2_PENO1</name>
<reference evidence="1 2" key="1">
    <citation type="journal article" date="2013" name="PLoS ONE">
        <title>Genomic and secretomic analyses reveal unique features of the lignocellulolytic enzyme system of Penicillium decumbens.</title>
        <authorList>
            <person name="Liu G."/>
            <person name="Zhang L."/>
            <person name="Wei X."/>
            <person name="Zou G."/>
            <person name="Qin Y."/>
            <person name="Ma L."/>
            <person name="Li J."/>
            <person name="Zheng H."/>
            <person name="Wang S."/>
            <person name="Wang C."/>
            <person name="Xun L."/>
            <person name="Zhao G.-P."/>
            <person name="Zhou Z."/>
            <person name="Qu Y."/>
        </authorList>
    </citation>
    <scope>NUCLEOTIDE SEQUENCE [LARGE SCALE GENOMIC DNA]</scope>
    <source>
        <strain evidence="2">114-2 / CGMCC 5302</strain>
    </source>
</reference>
<dbReference type="HOGENOM" id="CLU_3430998_0_0_1"/>
<dbReference type="AlphaFoldDB" id="S7Z7P2"/>
<sequence length="18" mass="2230">MTHKPTYLISRLEYSLYN</sequence>
<evidence type="ECO:0000313" key="1">
    <source>
        <dbReference type="EMBL" id="EPS26194.1"/>
    </source>
</evidence>
<protein>
    <submittedName>
        <fullName evidence="1">Uncharacterized protein</fullName>
    </submittedName>
</protein>
<evidence type="ECO:0000313" key="2">
    <source>
        <dbReference type="Proteomes" id="UP000019376"/>
    </source>
</evidence>
<gene>
    <name evidence="1" type="ORF">PDE_01130</name>
</gene>
<dbReference type="EMBL" id="KB644408">
    <property type="protein sequence ID" value="EPS26194.1"/>
    <property type="molecule type" value="Genomic_DNA"/>
</dbReference>
<organism evidence="1 2">
    <name type="scientific">Penicillium oxalicum (strain 114-2 / CGMCC 5302)</name>
    <name type="common">Penicillium decumbens</name>
    <dbReference type="NCBI Taxonomy" id="933388"/>
    <lineage>
        <taxon>Eukaryota</taxon>
        <taxon>Fungi</taxon>
        <taxon>Dikarya</taxon>
        <taxon>Ascomycota</taxon>
        <taxon>Pezizomycotina</taxon>
        <taxon>Eurotiomycetes</taxon>
        <taxon>Eurotiomycetidae</taxon>
        <taxon>Eurotiales</taxon>
        <taxon>Aspergillaceae</taxon>
        <taxon>Penicillium</taxon>
    </lineage>
</organism>
<accession>S7Z7P2</accession>